<dbReference type="InterPro" id="IPR045584">
    <property type="entry name" value="Pilin-like"/>
</dbReference>
<reference evidence="2 3" key="1">
    <citation type="submission" date="2016-05" db="EMBL/GenBank/DDBJ databases">
        <title>Genomic and physiological characterization of Planctopirus sp. isolated from fresh water lake.</title>
        <authorList>
            <person name="Subhash Y."/>
            <person name="Ramana C."/>
        </authorList>
    </citation>
    <scope>NUCLEOTIDE SEQUENCE [LARGE SCALE GENOMIC DNA]</scope>
    <source>
        <strain evidence="2 3">JC280</strain>
    </source>
</reference>
<gene>
    <name evidence="2" type="ORF">A6X21_19240</name>
</gene>
<dbReference type="RefSeq" id="WP_068847428.1">
    <property type="nucleotide sequence ID" value="NZ_LYDR01000063.1"/>
</dbReference>
<dbReference type="STRING" id="1841610.A6X21_19240"/>
<keyword evidence="3" id="KW-1185">Reference proteome</keyword>
<dbReference type="NCBIfam" id="TIGR02532">
    <property type="entry name" value="IV_pilin_GFxxxE"/>
    <property type="match status" value="1"/>
</dbReference>
<dbReference type="Pfam" id="PF07596">
    <property type="entry name" value="SBP_bac_10"/>
    <property type="match status" value="1"/>
</dbReference>
<dbReference type="Gene3D" id="3.30.700.10">
    <property type="entry name" value="Glycoprotein, Type 4 Pilin"/>
    <property type="match status" value="1"/>
</dbReference>
<organism evidence="2 3">
    <name type="scientific">Planctopirus hydrillae</name>
    <dbReference type="NCBI Taxonomy" id="1841610"/>
    <lineage>
        <taxon>Bacteria</taxon>
        <taxon>Pseudomonadati</taxon>
        <taxon>Planctomycetota</taxon>
        <taxon>Planctomycetia</taxon>
        <taxon>Planctomycetales</taxon>
        <taxon>Planctomycetaceae</taxon>
        <taxon>Planctopirus</taxon>
    </lineage>
</organism>
<feature type="domain" description="DUF1559" evidence="1">
    <location>
        <begin position="32"/>
        <end position="315"/>
    </location>
</feature>
<dbReference type="SUPFAM" id="SSF54523">
    <property type="entry name" value="Pili subunits"/>
    <property type="match status" value="1"/>
</dbReference>
<dbReference type="InterPro" id="IPR012902">
    <property type="entry name" value="N_methyl_site"/>
</dbReference>
<dbReference type="InterPro" id="IPR027558">
    <property type="entry name" value="Pre_pil_HX9DG_C"/>
</dbReference>
<evidence type="ECO:0000259" key="1">
    <source>
        <dbReference type="Pfam" id="PF07596"/>
    </source>
</evidence>
<dbReference type="Pfam" id="PF07963">
    <property type="entry name" value="N_methyl"/>
    <property type="match status" value="1"/>
</dbReference>
<dbReference type="AlphaFoldDB" id="A0A1C3EHW8"/>
<sequence length="334" mass="35733">MKSLRRGFTLIELLVVIAIIAILIALLLPAVQQAREAARRTQCRNNLKQLGLALHNYHDVYNMFPKGAYWPSTGSGWHGHSWVVSILPYVDQTPLFNTWNMNVTYDNGANATARNSKIAAFVCPSDRPYGGAQPGNNYAGCTGSAWNNWSGMSATAVGTVSNGIITQGREMNFRDITDGSSNVVILGELLKGDNNQNGTSDSDIVRNPTSPTFVDNNFPTAAELATEGAVLNGLSTTAEGSLSACGSDWTSPYPHQTLFNTAATPNWKFRSAAYGGGFGLCADRSSIAPARSRHTGGAHVAMGDGTVRFISENIDTLLWQRAGARADGNPLGDF</sequence>
<proteinExistence type="predicted"/>
<dbReference type="PANTHER" id="PTHR30093">
    <property type="entry name" value="GENERAL SECRETION PATHWAY PROTEIN G"/>
    <property type="match status" value="1"/>
</dbReference>
<dbReference type="PROSITE" id="PS00409">
    <property type="entry name" value="PROKAR_NTER_METHYL"/>
    <property type="match status" value="1"/>
</dbReference>
<comment type="caution">
    <text evidence="2">The sequence shown here is derived from an EMBL/GenBank/DDBJ whole genome shotgun (WGS) entry which is preliminary data.</text>
</comment>
<dbReference type="InterPro" id="IPR011453">
    <property type="entry name" value="DUF1559"/>
</dbReference>
<dbReference type="NCBIfam" id="TIGR04294">
    <property type="entry name" value="pre_pil_HX9DG"/>
    <property type="match status" value="1"/>
</dbReference>
<protein>
    <submittedName>
        <fullName evidence="2">Prepilin-type N-terminal cleavage/methylation domain-containing protein</fullName>
    </submittedName>
</protein>
<dbReference type="OrthoDB" id="209901at2"/>
<dbReference type="Proteomes" id="UP000094828">
    <property type="component" value="Unassembled WGS sequence"/>
</dbReference>
<dbReference type="EMBL" id="LYDR01000063">
    <property type="protein sequence ID" value="ODA32830.1"/>
    <property type="molecule type" value="Genomic_DNA"/>
</dbReference>
<name>A0A1C3EHW8_9PLAN</name>
<dbReference type="PANTHER" id="PTHR30093:SF2">
    <property type="entry name" value="TYPE II SECRETION SYSTEM PROTEIN H"/>
    <property type="match status" value="1"/>
</dbReference>
<evidence type="ECO:0000313" key="2">
    <source>
        <dbReference type="EMBL" id="ODA32830.1"/>
    </source>
</evidence>
<accession>A0A1C3EHW8</accession>
<evidence type="ECO:0000313" key="3">
    <source>
        <dbReference type="Proteomes" id="UP000094828"/>
    </source>
</evidence>